<dbReference type="InterPro" id="IPR017880">
    <property type="entry name" value="KilA_N"/>
</dbReference>
<keyword evidence="3" id="KW-1185">Reference proteome</keyword>
<comment type="caution">
    <text evidence="2">The sequence shown here is derived from an EMBL/GenBank/DDBJ whole genome shotgun (WGS) entry which is preliminary data.</text>
</comment>
<name>A0A4Y3TS74_9PROT</name>
<reference evidence="2 3" key="1">
    <citation type="submission" date="2019-06" db="EMBL/GenBank/DDBJ databases">
        <title>Whole genome shotgun sequence of Acetobacter orleanensis NBRC 13752.</title>
        <authorList>
            <person name="Hosoyama A."/>
            <person name="Uohara A."/>
            <person name="Ohji S."/>
            <person name="Ichikawa N."/>
        </authorList>
    </citation>
    <scope>NUCLEOTIDE SEQUENCE [LARGE SCALE GENOMIC DNA]</scope>
    <source>
        <strain evidence="2 3">NBRC 13752</strain>
    </source>
</reference>
<protein>
    <recommendedName>
        <fullName evidence="1">KilA-N domain-containing protein</fullName>
    </recommendedName>
</protein>
<evidence type="ECO:0000313" key="3">
    <source>
        <dbReference type="Proteomes" id="UP000317617"/>
    </source>
</evidence>
<dbReference type="GO" id="GO:0003677">
    <property type="term" value="F:DNA binding"/>
    <property type="evidence" value="ECO:0007669"/>
    <property type="project" value="InterPro"/>
</dbReference>
<dbReference type="PROSITE" id="PS51301">
    <property type="entry name" value="KILA_N"/>
    <property type="match status" value="1"/>
</dbReference>
<evidence type="ECO:0000313" key="2">
    <source>
        <dbReference type="EMBL" id="GEB83850.1"/>
    </source>
</evidence>
<evidence type="ECO:0000259" key="1">
    <source>
        <dbReference type="PROSITE" id="PS51301"/>
    </source>
</evidence>
<dbReference type="Pfam" id="PF04383">
    <property type="entry name" value="KilA-N"/>
    <property type="match status" value="1"/>
</dbReference>
<gene>
    <name evidence="2" type="ORF">AOR01nite_23270</name>
</gene>
<organism evidence="2 3">
    <name type="scientific">Acetobacter orleanensis</name>
    <dbReference type="NCBI Taxonomy" id="104099"/>
    <lineage>
        <taxon>Bacteria</taxon>
        <taxon>Pseudomonadati</taxon>
        <taxon>Pseudomonadota</taxon>
        <taxon>Alphaproteobacteria</taxon>
        <taxon>Acetobacterales</taxon>
        <taxon>Acetobacteraceae</taxon>
        <taxon>Acetobacter</taxon>
    </lineage>
</organism>
<dbReference type="InterPro" id="IPR018004">
    <property type="entry name" value="KilA/APSES_HTH"/>
</dbReference>
<dbReference type="SMART" id="SM01252">
    <property type="entry name" value="KilA-N"/>
    <property type="match status" value="1"/>
</dbReference>
<dbReference type="AlphaFoldDB" id="A0A4Y3TS74"/>
<dbReference type="EMBL" id="BJMU01000020">
    <property type="protein sequence ID" value="GEB83850.1"/>
    <property type="molecule type" value="Genomic_DNA"/>
</dbReference>
<dbReference type="Pfam" id="PF03374">
    <property type="entry name" value="ANT"/>
    <property type="match status" value="1"/>
</dbReference>
<dbReference type="InterPro" id="IPR005039">
    <property type="entry name" value="Ant_C"/>
</dbReference>
<dbReference type="RefSeq" id="WP_052944542.1">
    <property type="nucleotide sequence ID" value="NZ_BJMU01000020.1"/>
</dbReference>
<sequence>MQNHVNTSPLGSPVAIMGVAIRQDAEGRYCLNDCHKASGGKAAKKPANFLRLDTTRDLMAEISHFSDVRSGPLSIVTGGNSPGTYACKELIYAYAMWISPAFHLMIIRVFDALVTQQTEQANAIIREAFAIVAPKAKAYDRIAGMDGLMTLRQAAKELGWPERKFIALLHEMKWIYRQGGSGPWIGYADKTQAGYVDYKHYDQRDSEGHIHPRAQVVITTKGIARLARILPEFKQAA</sequence>
<feature type="domain" description="KilA-N" evidence="1">
    <location>
        <begin position="8"/>
        <end position="113"/>
    </location>
</feature>
<accession>A0A4Y3TS74</accession>
<dbReference type="STRING" id="104099.AD949_10515"/>
<dbReference type="Proteomes" id="UP000317617">
    <property type="component" value="Unassembled WGS sequence"/>
</dbReference>
<proteinExistence type="predicted"/>